<dbReference type="EMBL" id="PIPO01000005">
    <property type="protein sequence ID" value="RUO31247.1"/>
    <property type="molecule type" value="Genomic_DNA"/>
</dbReference>
<feature type="transmembrane region" description="Helical" evidence="1">
    <location>
        <begin position="83"/>
        <end position="105"/>
    </location>
</feature>
<evidence type="ECO:0008006" key="4">
    <source>
        <dbReference type="Google" id="ProtNLM"/>
    </source>
</evidence>
<dbReference type="Proteomes" id="UP000287823">
    <property type="component" value="Unassembled WGS sequence"/>
</dbReference>
<organism evidence="2 3">
    <name type="scientific">Aliidiomarina soli</name>
    <dbReference type="NCBI Taxonomy" id="1928574"/>
    <lineage>
        <taxon>Bacteria</taxon>
        <taxon>Pseudomonadati</taxon>
        <taxon>Pseudomonadota</taxon>
        <taxon>Gammaproteobacteria</taxon>
        <taxon>Alteromonadales</taxon>
        <taxon>Idiomarinaceae</taxon>
        <taxon>Aliidiomarina</taxon>
    </lineage>
</organism>
<reference evidence="2 3" key="1">
    <citation type="journal article" date="2011" name="Front. Microbiol.">
        <title>Genomic signatures of strain selection and enhancement in Bacillus atrophaeus var. globigii, a historical biowarfare simulant.</title>
        <authorList>
            <person name="Gibbons H.S."/>
            <person name="Broomall S.M."/>
            <person name="McNew L.A."/>
            <person name="Daligault H."/>
            <person name="Chapman C."/>
            <person name="Bruce D."/>
            <person name="Karavis M."/>
            <person name="Krepps M."/>
            <person name="McGregor P.A."/>
            <person name="Hong C."/>
            <person name="Park K.H."/>
            <person name="Akmal A."/>
            <person name="Feldman A."/>
            <person name="Lin J.S."/>
            <person name="Chang W.E."/>
            <person name="Higgs B.W."/>
            <person name="Demirev P."/>
            <person name="Lindquist J."/>
            <person name="Liem A."/>
            <person name="Fochler E."/>
            <person name="Read T.D."/>
            <person name="Tapia R."/>
            <person name="Johnson S."/>
            <person name="Bishop-Lilly K.A."/>
            <person name="Detter C."/>
            <person name="Han C."/>
            <person name="Sozhamannan S."/>
            <person name="Rosenzweig C.N."/>
            <person name="Skowronski E.W."/>
        </authorList>
    </citation>
    <scope>NUCLEOTIDE SEQUENCE [LARGE SCALE GENOMIC DNA]</scope>
    <source>
        <strain evidence="2 3">Y4G10-17</strain>
    </source>
</reference>
<feature type="transmembrane region" description="Helical" evidence="1">
    <location>
        <begin position="209"/>
        <end position="227"/>
    </location>
</feature>
<feature type="transmembrane region" description="Helical" evidence="1">
    <location>
        <begin position="48"/>
        <end position="67"/>
    </location>
</feature>
<evidence type="ECO:0000256" key="1">
    <source>
        <dbReference type="SAM" id="Phobius"/>
    </source>
</evidence>
<dbReference type="AlphaFoldDB" id="A0A432WEC8"/>
<keyword evidence="1" id="KW-1133">Transmembrane helix</keyword>
<sequence length="229" mass="25410">MRIAIATARTARHMLQTFAVALAIWTVATLGYYWLLEPLGVEDGLNDAPVFYAAFYTGWVAIAFLVFRRSHFCWLTAEMMRRYLVPAGLLAVVLFSIAAIGIPSLPGLPWGSVDGPPHPFEMTSAYFLPKSAEILLQQLLIAAITIELKSRQLSDTKVAALVGLLFGGTHLLLVFIYPEPVIIFRLTVGATLLGVLAPWLMLRLRCGFLVSYAVHWGLYAWLAPLFWSN</sequence>
<feature type="transmembrane region" description="Helical" evidence="1">
    <location>
        <begin position="125"/>
        <end position="146"/>
    </location>
</feature>
<name>A0A432WEC8_9GAMM</name>
<accession>A0A432WEC8</accession>
<evidence type="ECO:0000313" key="3">
    <source>
        <dbReference type="Proteomes" id="UP000287823"/>
    </source>
</evidence>
<dbReference type="RefSeq" id="WP_126799618.1">
    <property type="nucleotide sequence ID" value="NZ_PIPO01000005.1"/>
</dbReference>
<gene>
    <name evidence="2" type="ORF">CWE14_12210</name>
</gene>
<keyword evidence="1" id="KW-0472">Membrane</keyword>
<keyword evidence="1" id="KW-0812">Transmembrane</keyword>
<keyword evidence="3" id="KW-1185">Reference proteome</keyword>
<protein>
    <recommendedName>
        <fullName evidence="4">CPBP family intramembrane metalloprotease</fullName>
    </recommendedName>
</protein>
<feature type="transmembrane region" description="Helical" evidence="1">
    <location>
        <begin position="18"/>
        <end position="36"/>
    </location>
</feature>
<comment type="caution">
    <text evidence="2">The sequence shown here is derived from an EMBL/GenBank/DDBJ whole genome shotgun (WGS) entry which is preliminary data.</text>
</comment>
<proteinExistence type="predicted"/>
<feature type="transmembrane region" description="Helical" evidence="1">
    <location>
        <begin position="182"/>
        <end position="202"/>
    </location>
</feature>
<evidence type="ECO:0000313" key="2">
    <source>
        <dbReference type="EMBL" id="RUO31247.1"/>
    </source>
</evidence>
<feature type="transmembrane region" description="Helical" evidence="1">
    <location>
        <begin position="158"/>
        <end position="176"/>
    </location>
</feature>